<dbReference type="Pfam" id="PF00216">
    <property type="entry name" value="Bac_DNA_binding"/>
    <property type="match status" value="1"/>
</dbReference>
<dbReference type="SUPFAM" id="SSF47729">
    <property type="entry name" value="IHF-like DNA-binding proteins"/>
    <property type="match status" value="1"/>
</dbReference>
<dbReference type="SMART" id="SM00411">
    <property type="entry name" value="BHL"/>
    <property type="match status" value="1"/>
</dbReference>
<proteinExistence type="inferred from homology"/>
<evidence type="ECO:0000313" key="5">
    <source>
        <dbReference type="EMBL" id="MBC5623115.1"/>
    </source>
</evidence>
<comment type="similarity">
    <text evidence="1 4">Belongs to the bacterial histone-like protein family.</text>
</comment>
<name>A0ABR7D723_9BACT</name>
<keyword evidence="3 5" id="KW-0238">DNA-binding</keyword>
<dbReference type="PANTHER" id="PTHR33175">
    <property type="entry name" value="DNA-BINDING PROTEIN HU"/>
    <property type="match status" value="1"/>
</dbReference>
<reference evidence="5 6" key="1">
    <citation type="submission" date="2020-08" db="EMBL/GenBank/DDBJ databases">
        <title>Genome public.</title>
        <authorList>
            <person name="Liu C."/>
            <person name="Sun Q."/>
        </authorList>
    </citation>
    <scope>NUCLEOTIDE SEQUENCE [LARGE SCALE GENOMIC DNA]</scope>
    <source>
        <strain evidence="5 6">NSJ-56</strain>
    </source>
</reference>
<dbReference type="PANTHER" id="PTHR33175:SF3">
    <property type="entry name" value="DNA-BINDING PROTEIN HU-BETA"/>
    <property type="match status" value="1"/>
</dbReference>
<gene>
    <name evidence="5" type="ORF">H8S64_18640</name>
</gene>
<dbReference type="EMBL" id="JACOOH010000009">
    <property type="protein sequence ID" value="MBC5623115.1"/>
    <property type="molecule type" value="Genomic_DNA"/>
</dbReference>
<dbReference type="Proteomes" id="UP000646484">
    <property type="component" value="Unassembled WGS sequence"/>
</dbReference>
<dbReference type="RefSeq" id="WP_186978138.1">
    <property type="nucleotide sequence ID" value="NZ_JACOOH010000009.1"/>
</dbReference>
<dbReference type="InterPro" id="IPR010992">
    <property type="entry name" value="IHF-like_DNA-bd_dom_sf"/>
</dbReference>
<evidence type="ECO:0000313" key="6">
    <source>
        <dbReference type="Proteomes" id="UP000646484"/>
    </source>
</evidence>
<sequence>MNKRELSSLVADRTGLSKGDALKAVQATIDCIAEALQTGQRITLMGFGAFFSHELPPRVTYNLYTKEREQLESRKVIKFRPTFPDK</sequence>
<dbReference type="InterPro" id="IPR000119">
    <property type="entry name" value="Hist_DNA-bd"/>
</dbReference>
<evidence type="ECO:0000256" key="3">
    <source>
        <dbReference type="ARBA" id="ARBA00023125"/>
    </source>
</evidence>
<comment type="caution">
    <text evidence="5">The sequence shown here is derived from an EMBL/GenBank/DDBJ whole genome shotgun (WGS) entry which is preliminary data.</text>
</comment>
<accession>A0ABR7D723</accession>
<evidence type="ECO:0000256" key="2">
    <source>
        <dbReference type="ARBA" id="ARBA00023067"/>
    </source>
</evidence>
<evidence type="ECO:0000256" key="4">
    <source>
        <dbReference type="RuleBase" id="RU003939"/>
    </source>
</evidence>
<dbReference type="Gene3D" id="4.10.520.10">
    <property type="entry name" value="IHF-like DNA-binding proteins"/>
    <property type="match status" value="1"/>
</dbReference>
<dbReference type="GO" id="GO:0003677">
    <property type="term" value="F:DNA binding"/>
    <property type="evidence" value="ECO:0007669"/>
    <property type="project" value="UniProtKB-KW"/>
</dbReference>
<evidence type="ECO:0000256" key="1">
    <source>
        <dbReference type="ARBA" id="ARBA00010529"/>
    </source>
</evidence>
<protein>
    <submittedName>
        <fullName evidence="5">HU family DNA-binding protein</fullName>
    </submittedName>
</protein>
<keyword evidence="6" id="KW-1185">Reference proteome</keyword>
<keyword evidence="2" id="KW-0226">DNA condensation</keyword>
<organism evidence="5 6">
    <name type="scientific">Butyricimonas hominis</name>
    <dbReference type="NCBI Taxonomy" id="2763032"/>
    <lineage>
        <taxon>Bacteria</taxon>
        <taxon>Pseudomonadati</taxon>
        <taxon>Bacteroidota</taxon>
        <taxon>Bacteroidia</taxon>
        <taxon>Bacteroidales</taxon>
        <taxon>Odoribacteraceae</taxon>
        <taxon>Butyricimonas</taxon>
    </lineage>
</organism>